<evidence type="ECO:0000313" key="2">
    <source>
        <dbReference type="Proteomes" id="UP000632222"/>
    </source>
</evidence>
<dbReference type="InterPro" id="IPR015987">
    <property type="entry name" value="UCP022704"/>
</dbReference>
<organism evidence="1 2">
    <name type="scientific">Deinococcus roseus</name>
    <dbReference type="NCBI Taxonomy" id="392414"/>
    <lineage>
        <taxon>Bacteria</taxon>
        <taxon>Thermotogati</taxon>
        <taxon>Deinococcota</taxon>
        <taxon>Deinococci</taxon>
        <taxon>Deinococcales</taxon>
        <taxon>Deinococcaceae</taxon>
        <taxon>Deinococcus</taxon>
    </lineage>
</organism>
<dbReference type="Proteomes" id="UP000632222">
    <property type="component" value="Unassembled WGS sequence"/>
</dbReference>
<dbReference type="SUPFAM" id="SSF49899">
    <property type="entry name" value="Concanavalin A-like lectins/glucanases"/>
    <property type="match status" value="1"/>
</dbReference>
<dbReference type="InterPro" id="IPR013320">
    <property type="entry name" value="ConA-like_dom_sf"/>
</dbReference>
<evidence type="ECO:0008006" key="3">
    <source>
        <dbReference type="Google" id="ProtNLM"/>
    </source>
</evidence>
<dbReference type="InterPro" id="IPR009784">
    <property type="entry name" value="DUF1349"/>
</dbReference>
<dbReference type="PANTHER" id="PTHR35332">
    <property type="entry name" value="REGULATION OF ENOLASE PROTEIN 1"/>
    <property type="match status" value="1"/>
</dbReference>
<dbReference type="Gene3D" id="2.60.120.200">
    <property type="match status" value="1"/>
</dbReference>
<dbReference type="Pfam" id="PF07081">
    <property type="entry name" value="DUF1349"/>
    <property type="match status" value="1"/>
</dbReference>
<evidence type="ECO:0000313" key="1">
    <source>
        <dbReference type="EMBL" id="GGJ28295.1"/>
    </source>
</evidence>
<name>A0ABQ2CWM1_9DEIO</name>
<keyword evidence="2" id="KW-1185">Reference proteome</keyword>
<accession>A0ABQ2CWM1</accession>
<comment type="caution">
    <text evidence="1">The sequence shown here is derived from an EMBL/GenBank/DDBJ whole genome shotgun (WGS) entry which is preliminary data.</text>
</comment>
<reference evidence="2" key="1">
    <citation type="journal article" date="2019" name="Int. J. Syst. Evol. Microbiol.">
        <title>The Global Catalogue of Microorganisms (GCM) 10K type strain sequencing project: providing services to taxonomists for standard genome sequencing and annotation.</title>
        <authorList>
            <consortium name="The Broad Institute Genomics Platform"/>
            <consortium name="The Broad Institute Genome Sequencing Center for Infectious Disease"/>
            <person name="Wu L."/>
            <person name="Ma J."/>
        </authorList>
    </citation>
    <scope>NUCLEOTIDE SEQUENCE [LARGE SCALE GENOMIC DNA]</scope>
    <source>
        <strain evidence="2">JCM 14370</strain>
    </source>
</reference>
<dbReference type="PIRSF" id="PIRSF022704">
    <property type="entry name" value="UCP022704"/>
    <property type="match status" value="1"/>
</dbReference>
<sequence>MDMPTWLNAPLHWQETSDTLTIQTLPDTDFWQVTHYGFQRDSGHAYLQTVQGDFDYTLTFTGQYRDLYDQAGLMLRVNENLWLKAGIEYLEGVHQLSVVVTRDFSDWSVSPVPEALQSTTLKLSRRKEAITIEGGVNGGPLQLMRMLYFPEVPAVQIGPMCSSPTGQGFEVVFSGMDLQQV</sequence>
<dbReference type="PANTHER" id="PTHR35332:SF2">
    <property type="entry name" value="REGULATION OF ENOLASE PROTEIN 1"/>
    <property type="match status" value="1"/>
</dbReference>
<proteinExistence type="predicted"/>
<gene>
    <name evidence="1" type="ORF">GCM10008938_12970</name>
</gene>
<dbReference type="EMBL" id="BMOD01000003">
    <property type="protein sequence ID" value="GGJ28295.1"/>
    <property type="molecule type" value="Genomic_DNA"/>
</dbReference>
<protein>
    <recommendedName>
        <fullName evidence="3">DUF1349 domain-containing protein</fullName>
    </recommendedName>
</protein>